<dbReference type="EMBL" id="OZ075127">
    <property type="protein sequence ID" value="CAL4952551.1"/>
    <property type="molecule type" value="Genomic_DNA"/>
</dbReference>
<feature type="region of interest" description="Disordered" evidence="1">
    <location>
        <begin position="372"/>
        <end position="405"/>
    </location>
</feature>
<sequence>MASSSSRPPWIVSTLAISRRLLPEAITHRDRENPSILAVDPSAGILLVHVILRRASASAPIVVDLPGQSRYVLPTGFVASYLVVDTTTNTLHPLPHPGILKESARVGILYSPSGFCRYVVAELQLADGSSGAFLRYFDSHDRQWHRKRVRLPIPPGRFNPDCVLSHNVRLCHDTATSRPHAPASRLVAGPSSPKPAAFPNMVAVWPSNHGCPTYSSFPYCTRKAFNCSRAQAPDLHRHRCVRVSDGKLRFVDMGSNNIDRCGIRKVTVWTLRADEDSTSTSTEWLLEYEASFEKIWSDRSYKDKRLNRRVPVLAFIHPTKPWIVYFFLDKKLFGINLLGRRPALVECSDYEPVVPSSDRVSSRFFHVWKLEQQQPNSTSSDSKPEGNAGGANPDFVQGYEKKYIR</sequence>
<dbReference type="InterPro" id="IPR011676">
    <property type="entry name" value="DUF1618"/>
</dbReference>
<dbReference type="Proteomes" id="UP001497457">
    <property type="component" value="Chromosome 17b"/>
</dbReference>
<organism evidence="3 4">
    <name type="scientific">Urochloa decumbens</name>
    <dbReference type="NCBI Taxonomy" id="240449"/>
    <lineage>
        <taxon>Eukaryota</taxon>
        <taxon>Viridiplantae</taxon>
        <taxon>Streptophyta</taxon>
        <taxon>Embryophyta</taxon>
        <taxon>Tracheophyta</taxon>
        <taxon>Spermatophyta</taxon>
        <taxon>Magnoliopsida</taxon>
        <taxon>Liliopsida</taxon>
        <taxon>Poales</taxon>
        <taxon>Poaceae</taxon>
        <taxon>PACMAD clade</taxon>
        <taxon>Panicoideae</taxon>
        <taxon>Panicodae</taxon>
        <taxon>Paniceae</taxon>
        <taxon>Melinidinae</taxon>
        <taxon>Urochloa</taxon>
    </lineage>
</organism>
<reference evidence="4" key="1">
    <citation type="submission" date="2024-06" db="EMBL/GenBank/DDBJ databases">
        <authorList>
            <person name="Ryan C."/>
        </authorList>
    </citation>
    <scope>NUCLEOTIDE SEQUENCE [LARGE SCALE GENOMIC DNA]</scope>
</reference>
<reference evidence="3 4" key="2">
    <citation type="submission" date="2024-10" db="EMBL/GenBank/DDBJ databases">
        <authorList>
            <person name="Ryan C."/>
        </authorList>
    </citation>
    <scope>NUCLEOTIDE SEQUENCE [LARGE SCALE GENOMIC DNA]</scope>
</reference>
<accession>A0ABC8Z1T5</accession>
<dbReference type="PANTHER" id="PTHR33086:SF51">
    <property type="entry name" value="OS06G0307900 PROTEIN"/>
    <property type="match status" value="1"/>
</dbReference>
<dbReference type="PANTHER" id="PTHR33086">
    <property type="entry name" value="OS05G0468200 PROTEIN-RELATED"/>
    <property type="match status" value="1"/>
</dbReference>
<gene>
    <name evidence="3" type="ORF">URODEC1_LOCUS39589</name>
</gene>
<feature type="domain" description="DUF1618" evidence="2">
    <location>
        <begin position="214"/>
        <end position="321"/>
    </location>
</feature>
<proteinExistence type="predicted"/>
<protein>
    <recommendedName>
        <fullName evidence="2">DUF1618 domain-containing protein</fullName>
    </recommendedName>
</protein>
<name>A0ABC8Z1T5_9POAL</name>
<dbReference type="AlphaFoldDB" id="A0ABC8Z1T5"/>
<feature type="compositionally biased region" description="Polar residues" evidence="1">
    <location>
        <begin position="372"/>
        <end position="381"/>
    </location>
</feature>
<evidence type="ECO:0000313" key="4">
    <source>
        <dbReference type="Proteomes" id="UP001497457"/>
    </source>
</evidence>
<keyword evidence="4" id="KW-1185">Reference proteome</keyword>
<evidence type="ECO:0000313" key="3">
    <source>
        <dbReference type="EMBL" id="CAL4952551.1"/>
    </source>
</evidence>
<evidence type="ECO:0000256" key="1">
    <source>
        <dbReference type="SAM" id="MobiDB-lite"/>
    </source>
</evidence>
<dbReference type="Pfam" id="PF07762">
    <property type="entry name" value="DUF1618"/>
    <property type="match status" value="1"/>
</dbReference>
<evidence type="ECO:0000259" key="2">
    <source>
        <dbReference type="Pfam" id="PF07762"/>
    </source>
</evidence>